<gene>
    <name evidence="2" type="ORF">DIS17_02565</name>
</gene>
<feature type="chain" id="PRO_5042596763" evidence="1">
    <location>
        <begin position="29"/>
        <end position="227"/>
    </location>
</feature>
<name>A0AAJ5FKI2_LEVBR</name>
<keyword evidence="1" id="KW-0732">Signal</keyword>
<dbReference type="RefSeq" id="WP_087716966.1">
    <property type="nucleotide sequence ID" value="NZ_BEWS01000006.1"/>
</dbReference>
<sequence>MDFRKRCALIMIGLSLSGGGLSSTTAFATTTAEVGTQNEINVKSLPIALLNKRVSMHMNRNAEKLIEAVRLLDESGAVITPEQKRAVLVHLVQKYDGAQVDYDIRDDSQDGPATRGHSFSEKWVNGGLNDFAGKKSALPELRSYYGKTAASSALIGAGGGATVGGLPGAIIGAIGGQVAYTRFNDAQNDMKRWIRKDSSKGGCRVTATDEFPIASLGSQKQAKIQKL</sequence>
<dbReference type="AlphaFoldDB" id="A0AAJ5FKI2"/>
<proteinExistence type="predicted"/>
<comment type="caution">
    <text evidence="2">The sequence shown here is derived from an EMBL/GenBank/DDBJ whole genome shotgun (WGS) entry which is preliminary data.</text>
</comment>
<evidence type="ECO:0000256" key="1">
    <source>
        <dbReference type="SAM" id="SignalP"/>
    </source>
</evidence>
<evidence type="ECO:0000313" key="2">
    <source>
        <dbReference type="EMBL" id="TOZ05557.1"/>
    </source>
</evidence>
<reference evidence="2" key="1">
    <citation type="submission" date="2018-05" db="EMBL/GenBank/DDBJ databases">
        <title>Genome Comparison of Lactic Acid Bacteria Isolated from non-Wheat Sourdough.</title>
        <authorList>
            <person name="Rice T."/>
            <person name="Axel C."/>
            <person name="Lynch K.M."/>
            <person name="Benz C."/>
            <person name="Arendt E.K."/>
            <person name="Coffey A."/>
        </authorList>
    </citation>
    <scope>NUCLEOTIDE SEQUENCE</scope>
    <source>
        <strain evidence="2">TR055</strain>
    </source>
</reference>
<feature type="signal peptide" evidence="1">
    <location>
        <begin position="1"/>
        <end position="28"/>
    </location>
</feature>
<dbReference type="EMBL" id="QFDK01000002">
    <property type="protein sequence ID" value="TOZ05557.1"/>
    <property type="molecule type" value="Genomic_DNA"/>
</dbReference>
<evidence type="ECO:0000313" key="3">
    <source>
        <dbReference type="Proteomes" id="UP000785759"/>
    </source>
</evidence>
<organism evidence="2 3">
    <name type="scientific">Levilactobacillus brevis</name>
    <name type="common">Lactobacillus brevis</name>
    <dbReference type="NCBI Taxonomy" id="1580"/>
    <lineage>
        <taxon>Bacteria</taxon>
        <taxon>Bacillati</taxon>
        <taxon>Bacillota</taxon>
        <taxon>Bacilli</taxon>
        <taxon>Lactobacillales</taxon>
        <taxon>Lactobacillaceae</taxon>
        <taxon>Levilactobacillus</taxon>
    </lineage>
</organism>
<accession>A0AAJ5FKI2</accession>
<protein>
    <submittedName>
        <fullName evidence="2">Uncharacterized protein</fullName>
    </submittedName>
</protein>
<dbReference type="Proteomes" id="UP000785759">
    <property type="component" value="Unassembled WGS sequence"/>
</dbReference>